<dbReference type="EMBL" id="JASCZI010032359">
    <property type="protein sequence ID" value="MED6128179.1"/>
    <property type="molecule type" value="Genomic_DNA"/>
</dbReference>
<evidence type="ECO:0000256" key="1">
    <source>
        <dbReference type="SAM" id="MobiDB-lite"/>
    </source>
</evidence>
<reference evidence="2 3" key="1">
    <citation type="journal article" date="2023" name="Plants (Basel)">
        <title>Bridging the Gap: Combining Genomics and Transcriptomics Approaches to Understand Stylosanthes scabra, an Orphan Legume from the Brazilian Caatinga.</title>
        <authorList>
            <person name="Ferreira-Neto J.R.C."/>
            <person name="da Silva M.D."/>
            <person name="Binneck E."/>
            <person name="de Melo N.F."/>
            <person name="da Silva R.H."/>
            <person name="de Melo A.L.T.M."/>
            <person name="Pandolfi V."/>
            <person name="Bustamante F.O."/>
            <person name="Brasileiro-Vidal A.C."/>
            <person name="Benko-Iseppon A.M."/>
        </authorList>
    </citation>
    <scope>NUCLEOTIDE SEQUENCE [LARGE SCALE GENOMIC DNA]</scope>
    <source>
        <tissue evidence="2">Leaves</tissue>
    </source>
</reference>
<feature type="region of interest" description="Disordered" evidence="1">
    <location>
        <begin position="1"/>
        <end position="24"/>
    </location>
</feature>
<keyword evidence="3" id="KW-1185">Reference proteome</keyword>
<evidence type="ECO:0000313" key="3">
    <source>
        <dbReference type="Proteomes" id="UP001341840"/>
    </source>
</evidence>
<proteinExistence type="predicted"/>
<protein>
    <submittedName>
        <fullName evidence="2">Uncharacterized protein</fullName>
    </submittedName>
</protein>
<dbReference type="Proteomes" id="UP001341840">
    <property type="component" value="Unassembled WGS sequence"/>
</dbReference>
<name>A0ABU6RWD5_9FABA</name>
<sequence>MPSHHPTPPTPNPIQQRQHKRTQKERLIERDEILDIAGLHFLDLDLGPQVHGDESDEGDVDAETAVFAGAFEAHEDVVGDRGPLHLYRKLSTKIYISYHL</sequence>
<accession>A0ABU6RWD5</accession>
<feature type="compositionally biased region" description="Pro residues" evidence="1">
    <location>
        <begin position="1"/>
        <end position="12"/>
    </location>
</feature>
<organism evidence="2 3">
    <name type="scientific">Stylosanthes scabra</name>
    <dbReference type="NCBI Taxonomy" id="79078"/>
    <lineage>
        <taxon>Eukaryota</taxon>
        <taxon>Viridiplantae</taxon>
        <taxon>Streptophyta</taxon>
        <taxon>Embryophyta</taxon>
        <taxon>Tracheophyta</taxon>
        <taxon>Spermatophyta</taxon>
        <taxon>Magnoliopsida</taxon>
        <taxon>eudicotyledons</taxon>
        <taxon>Gunneridae</taxon>
        <taxon>Pentapetalae</taxon>
        <taxon>rosids</taxon>
        <taxon>fabids</taxon>
        <taxon>Fabales</taxon>
        <taxon>Fabaceae</taxon>
        <taxon>Papilionoideae</taxon>
        <taxon>50 kb inversion clade</taxon>
        <taxon>dalbergioids sensu lato</taxon>
        <taxon>Dalbergieae</taxon>
        <taxon>Pterocarpus clade</taxon>
        <taxon>Stylosanthes</taxon>
    </lineage>
</organism>
<comment type="caution">
    <text evidence="2">The sequence shown here is derived from an EMBL/GenBank/DDBJ whole genome shotgun (WGS) entry which is preliminary data.</text>
</comment>
<evidence type="ECO:0000313" key="2">
    <source>
        <dbReference type="EMBL" id="MED6128179.1"/>
    </source>
</evidence>
<gene>
    <name evidence="2" type="ORF">PIB30_095124</name>
</gene>